<dbReference type="Gene3D" id="3.30.40.10">
    <property type="entry name" value="Zinc/RING finger domain, C3HC4 (zinc finger)"/>
    <property type="match status" value="1"/>
</dbReference>
<evidence type="ECO:0000259" key="12">
    <source>
        <dbReference type="PROSITE" id="PS50800"/>
    </source>
</evidence>
<evidence type="ECO:0000313" key="16">
    <source>
        <dbReference type="Proteomes" id="UP000005220"/>
    </source>
</evidence>
<dbReference type="eggNOG" id="KOG2169">
    <property type="taxonomic scope" value="Eukaryota"/>
</dbReference>
<keyword evidence="9" id="KW-0539">Nucleus</keyword>
<dbReference type="GO" id="GO:0005940">
    <property type="term" value="C:septin ring"/>
    <property type="evidence" value="ECO:0007669"/>
    <property type="project" value="EnsemblFungi"/>
</dbReference>
<dbReference type="InParanoid" id="H2AVU3"/>
<dbReference type="HOGENOM" id="CLU_014307_0_0_1"/>
<comment type="similarity">
    <text evidence="3">Belongs to the PIAS family.</text>
</comment>
<dbReference type="PROSITE" id="PS51466">
    <property type="entry name" value="PINIT"/>
    <property type="match status" value="1"/>
</dbReference>
<evidence type="ECO:0000256" key="7">
    <source>
        <dbReference type="ARBA" id="ARBA00022786"/>
    </source>
</evidence>
<dbReference type="SMART" id="SM00513">
    <property type="entry name" value="SAP"/>
    <property type="match status" value="1"/>
</dbReference>
<name>H2AVU3_KAZAF</name>
<dbReference type="UniPathway" id="UPA00886"/>
<feature type="region of interest" description="Disordered" evidence="11">
    <location>
        <begin position="743"/>
        <end position="782"/>
    </location>
</feature>
<keyword evidence="16" id="KW-1185">Reference proteome</keyword>
<dbReference type="EMBL" id="HE650825">
    <property type="protein sequence ID" value="CCF58493.1"/>
    <property type="molecule type" value="Genomic_DNA"/>
</dbReference>
<dbReference type="GO" id="GO:0061665">
    <property type="term" value="F:SUMO ligase activity"/>
    <property type="evidence" value="ECO:0007669"/>
    <property type="project" value="TreeGrafter"/>
</dbReference>
<feature type="region of interest" description="Disordered" evidence="11">
    <location>
        <begin position="584"/>
        <end position="689"/>
    </location>
</feature>
<dbReference type="InterPro" id="IPR023321">
    <property type="entry name" value="PINIT"/>
</dbReference>
<dbReference type="Pfam" id="PF14324">
    <property type="entry name" value="PINIT"/>
    <property type="match status" value="1"/>
</dbReference>
<dbReference type="SUPFAM" id="SSF68906">
    <property type="entry name" value="SAP domain"/>
    <property type="match status" value="1"/>
</dbReference>
<dbReference type="InterPro" id="IPR038654">
    <property type="entry name" value="PINIT_sf"/>
</dbReference>
<dbReference type="InterPro" id="IPR003034">
    <property type="entry name" value="SAP_dom"/>
</dbReference>
<gene>
    <name evidence="15" type="primary">KAFR0E03410</name>
    <name evidence="15" type="ORF">KAFR_0E03410</name>
</gene>
<organism evidence="15 16">
    <name type="scientific">Kazachstania africana (strain ATCC 22294 / BCRC 22015 / CBS 2517 / CECT 1963 / NBRC 1671 / NRRL Y-8276)</name>
    <name type="common">Yeast</name>
    <name type="synonym">Kluyveromyces africanus</name>
    <dbReference type="NCBI Taxonomy" id="1071382"/>
    <lineage>
        <taxon>Eukaryota</taxon>
        <taxon>Fungi</taxon>
        <taxon>Dikarya</taxon>
        <taxon>Ascomycota</taxon>
        <taxon>Saccharomycotina</taxon>
        <taxon>Saccharomycetes</taxon>
        <taxon>Saccharomycetales</taxon>
        <taxon>Saccharomycetaceae</taxon>
        <taxon>Kazachstania</taxon>
    </lineage>
</organism>
<dbReference type="InterPro" id="IPR004181">
    <property type="entry name" value="Znf_MIZ"/>
</dbReference>
<evidence type="ECO:0000256" key="3">
    <source>
        <dbReference type="ARBA" id="ARBA00005383"/>
    </source>
</evidence>
<feature type="domain" description="SAP" evidence="12">
    <location>
        <begin position="25"/>
        <end position="59"/>
    </location>
</feature>
<dbReference type="AlphaFoldDB" id="H2AVU3"/>
<comment type="subcellular location">
    <subcellularLocation>
        <location evidence="1">Nucleus</location>
    </subcellularLocation>
</comment>
<keyword evidence="6 10" id="KW-0863">Zinc-finger</keyword>
<evidence type="ECO:0008006" key="17">
    <source>
        <dbReference type="Google" id="ProtNLM"/>
    </source>
</evidence>
<evidence type="ECO:0000256" key="8">
    <source>
        <dbReference type="ARBA" id="ARBA00022833"/>
    </source>
</evidence>
<comment type="pathway">
    <text evidence="2">Protein modification; protein sumoylation.</text>
</comment>
<evidence type="ECO:0000259" key="13">
    <source>
        <dbReference type="PROSITE" id="PS51044"/>
    </source>
</evidence>
<keyword evidence="5" id="KW-0479">Metal-binding</keyword>
<evidence type="ECO:0000313" key="15">
    <source>
        <dbReference type="EMBL" id="CCF58493.1"/>
    </source>
</evidence>
<protein>
    <recommendedName>
        <fullName evidence="17">SP-RING-type domain-containing protein</fullName>
    </recommendedName>
</protein>
<dbReference type="Pfam" id="PF02037">
    <property type="entry name" value="SAP"/>
    <property type="match status" value="1"/>
</dbReference>
<dbReference type="STRING" id="1071382.H2AVU3"/>
<dbReference type="OrthoDB" id="28127at2759"/>
<evidence type="ECO:0000259" key="14">
    <source>
        <dbReference type="PROSITE" id="PS51466"/>
    </source>
</evidence>
<dbReference type="Pfam" id="PF02891">
    <property type="entry name" value="zf-MIZ"/>
    <property type="match status" value="1"/>
</dbReference>
<proteinExistence type="inferred from homology"/>
<reference evidence="15 16" key="1">
    <citation type="journal article" date="2011" name="Proc. Natl. Acad. Sci. U.S.A.">
        <title>Evolutionary erosion of yeast sex chromosomes by mating-type switching accidents.</title>
        <authorList>
            <person name="Gordon J.L."/>
            <person name="Armisen D."/>
            <person name="Proux-Wera E."/>
            <person name="Oheigeartaigh S.S."/>
            <person name="Byrne K.P."/>
            <person name="Wolfe K.H."/>
        </authorList>
    </citation>
    <scope>NUCLEOTIDE SEQUENCE [LARGE SCALE GENOMIC DNA]</scope>
    <source>
        <strain evidence="16">ATCC 22294 / BCRC 22015 / CBS 2517 / CECT 1963 / NBRC 1671 / NRRL Y-8276</strain>
    </source>
</reference>
<dbReference type="GO" id="GO:0016925">
    <property type="term" value="P:protein sumoylation"/>
    <property type="evidence" value="ECO:0007669"/>
    <property type="project" value="UniProtKB-UniPathway"/>
</dbReference>
<evidence type="ECO:0000256" key="9">
    <source>
        <dbReference type="ARBA" id="ARBA00023242"/>
    </source>
</evidence>
<dbReference type="RefSeq" id="XP_003957628.1">
    <property type="nucleotide sequence ID" value="XM_003957579.1"/>
</dbReference>
<dbReference type="PROSITE" id="PS51044">
    <property type="entry name" value="ZF_SP_RING"/>
    <property type="match status" value="1"/>
</dbReference>
<dbReference type="Gene3D" id="2.60.120.780">
    <property type="entry name" value="PINIT domain"/>
    <property type="match status" value="1"/>
</dbReference>
<keyword evidence="4" id="KW-0808">Transferase</keyword>
<dbReference type="Gene3D" id="1.10.720.30">
    <property type="entry name" value="SAP domain"/>
    <property type="match status" value="1"/>
</dbReference>
<dbReference type="GO" id="GO:0000785">
    <property type="term" value="C:chromatin"/>
    <property type="evidence" value="ECO:0007669"/>
    <property type="project" value="EnsemblFungi"/>
</dbReference>
<dbReference type="GO" id="GO:0008270">
    <property type="term" value="F:zinc ion binding"/>
    <property type="evidence" value="ECO:0007669"/>
    <property type="project" value="UniProtKB-KW"/>
</dbReference>
<sequence>MSSLSPISEESRKVDNSYNEAVCQVELMRVAQLKDLCRSFSLKLSGKKVELQKRIIDKIHNCFYDSSEIISDVIEAIKLILELTRNGEAILDYPSALQVVKRGIPVQSFLNANGGTQQYRVSSSYSPGPSQHVSGSISNTLNHSSIGNAHKPLHFKQSPFYKLKRLIPDTTQKVLVTDGRGTCRANFALSESDYAILKTGKYKLYLFCGLLTPLGSGHDTIVQFPSPNEIRFNGITIKDDVRGLKNKQGTAKPADLTPYIRYTGQNNNFELIYAFTIAEFLISIYIVEVIPPEALLQQILNHPKIIKAATLYNLKKIQDEEALAGVLTTSTIMSLQCPISFTRMKYPVRSIMCKHLQCFDGLWFLHSQMQIPTWRCPICQLHVDIDSLAICEFVEDILSICDEEVEHVEITTDGDWKPHIEEEPVKIEKRHKHFQVKQEDNEVHLPSEDIQGENTFGIDRSNNPVVISLDSDEEEKGEKEITKFPENHSFNKDAENPPDTRANMKHYLDDYKDKYTLDPGIGESTPLGKQRTPDYNGTFTNTLEKSVNVSNILGGTPLNISNYELRDKASTNSPLLEVLKDRMKHTSVPSADPLRSRTAVADITQDNEPTISSESTLSVENKLPPFDPVRSPSSLHNRECDKSLRSSFPNSETSLVSYTSPGSNKESRSSEVSTIGSPSIPTLPRLPIMLPSKRNSPTIFTNLIDSHLTSSPDTGLEKQPLQKPRLPPFTSISEKPIVAPFIPRRVHSTTLPQKRQHSTSSSFLTESANSHMAEEDSSNKSK</sequence>
<dbReference type="GO" id="GO:0007059">
    <property type="term" value="P:chromosome segregation"/>
    <property type="evidence" value="ECO:0007669"/>
    <property type="project" value="EnsemblFungi"/>
</dbReference>
<dbReference type="GO" id="GO:0031397">
    <property type="term" value="P:negative regulation of protein ubiquitination"/>
    <property type="evidence" value="ECO:0007669"/>
    <property type="project" value="EnsemblFungi"/>
</dbReference>
<dbReference type="KEGG" id="kaf:KAFR_0E03410"/>
<accession>H2AVU3</accession>
<dbReference type="InterPro" id="IPR013083">
    <property type="entry name" value="Znf_RING/FYVE/PHD"/>
</dbReference>
<evidence type="ECO:0000256" key="11">
    <source>
        <dbReference type="SAM" id="MobiDB-lite"/>
    </source>
</evidence>
<dbReference type="GO" id="GO:1990683">
    <property type="term" value="P:DNA double-strand break attachment to nuclear envelope"/>
    <property type="evidence" value="ECO:0007669"/>
    <property type="project" value="EnsemblFungi"/>
</dbReference>
<dbReference type="PROSITE" id="PS50800">
    <property type="entry name" value="SAP"/>
    <property type="match status" value="1"/>
</dbReference>
<feature type="compositionally biased region" description="Polar residues" evidence="11">
    <location>
        <begin position="604"/>
        <end position="619"/>
    </location>
</feature>
<dbReference type="GeneID" id="13883309"/>
<feature type="compositionally biased region" description="Basic and acidic residues" evidence="11">
    <location>
        <begin position="772"/>
        <end position="782"/>
    </location>
</feature>
<dbReference type="PANTHER" id="PTHR10782">
    <property type="entry name" value="ZINC FINGER MIZ DOMAIN-CONTAINING PROTEIN"/>
    <property type="match status" value="1"/>
</dbReference>
<feature type="compositionally biased region" description="Polar residues" evidence="11">
    <location>
        <begin position="645"/>
        <end position="680"/>
    </location>
</feature>
<evidence type="ECO:0000256" key="1">
    <source>
        <dbReference type="ARBA" id="ARBA00004123"/>
    </source>
</evidence>
<evidence type="ECO:0000256" key="2">
    <source>
        <dbReference type="ARBA" id="ARBA00004718"/>
    </source>
</evidence>
<evidence type="ECO:0000256" key="5">
    <source>
        <dbReference type="ARBA" id="ARBA00022723"/>
    </source>
</evidence>
<dbReference type="GO" id="GO:0003690">
    <property type="term" value="F:double-stranded DNA binding"/>
    <property type="evidence" value="ECO:0007669"/>
    <property type="project" value="EnsemblFungi"/>
</dbReference>
<feature type="domain" description="PINIT" evidence="14">
    <location>
        <begin position="139"/>
        <end position="290"/>
    </location>
</feature>
<dbReference type="GO" id="GO:0005634">
    <property type="term" value="C:nucleus"/>
    <property type="evidence" value="ECO:0007669"/>
    <property type="project" value="UniProtKB-SubCell"/>
</dbReference>
<feature type="region of interest" description="Disordered" evidence="11">
    <location>
        <begin position="705"/>
        <end position="730"/>
    </location>
</feature>
<dbReference type="Proteomes" id="UP000005220">
    <property type="component" value="Chromosome 5"/>
</dbReference>
<evidence type="ECO:0000256" key="6">
    <source>
        <dbReference type="ARBA" id="ARBA00022771"/>
    </source>
</evidence>
<feature type="compositionally biased region" description="Polar residues" evidence="11">
    <location>
        <begin position="748"/>
        <end position="770"/>
    </location>
</feature>
<dbReference type="InterPro" id="IPR036361">
    <property type="entry name" value="SAP_dom_sf"/>
</dbReference>
<dbReference type="PANTHER" id="PTHR10782:SF4">
    <property type="entry name" value="TONALLI, ISOFORM E"/>
    <property type="match status" value="1"/>
</dbReference>
<keyword evidence="7" id="KW-0833">Ubl conjugation pathway</keyword>
<evidence type="ECO:0000256" key="4">
    <source>
        <dbReference type="ARBA" id="ARBA00022679"/>
    </source>
</evidence>
<feature type="domain" description="SP-RING-type" evidence="13">
    <location>
        <begin position="322"/>
        <end position="407"/>
    </location>
</feature>
<evidence type="ECO:0000256" key="10">
    <source>
        <dbReference type="PROSITE-ProRule" id="PRU00452"/>
    </source>
</evidence>
<keyword evidence="8" id="KW-0862">Zinc</keyword>